<dbReference type="InterPro" id="IPR050508">
    <property type="entry name" value="Methyltransf_Superfamily"/>
</dbReference>
<keyword evidence="4" id="KW-1185">Reference proteome</keyword>
<dbReference type="GO" id="GO:0008757">
    <property type="term" value="F:S-adenosylmethionine-dependent methyltransferase activity"/>
    <property type="evidence" value="ECO:0007669"/>
    <property type="project" value="InterPro"/>
</dbReference>
<feature type="compositionally biased region" description="Basic and acidic residues" evidence="1">
    <location>
        <begin position="323"/>
        <end position="334"/>
    </location>
</feature>
<dbReference type="EMBL" id="FJOG01000001">
    <property type="protein sequence ID" value="CZR50287.1"/>
    <property type="molecule type" value="Genomic_DNA"/>
</dbReference>
<dbReference type="CDD" id="cd02440">
    <property type="entry name" value="AdoMet_MTases"/>
    <property type="match status" value="1"/>
</dbReference>
<dbReference type="PANTHER" id="PTHR42912">
    <property type="entry name" value="METHYLTRANSFERASE"/>
    <property type="match status" value="1"/>
</dbReference>
<evidence type="ECO:0000313" key="3">
    <source>
        <dbReference type="EMBL" id="CZR50287.1"/>
    </source>
</evidence>
<evidence type="ECO:0000256" key="1">
    <source>
        <dbReference type="SAM" id="MobiDB-lite"/>
    </source>
</evidence>
<dbReference type="Pfam" id="PF08241">
    <property type="entry name" value="Methyltransf_11"/>
    <property type="match status" value="1"/>
</dbReference>
<proteinExistence type="predicted"/>
<accession>A0A1L7WBX0</accession>
<gene>
    <name evidence="3" type="ORF">PAC_00159</name>
</gene>
<dbReference type="OrthoDB" id="10017101at2759"/>
<evidence type="ECO:0000313" key="4">
    <source>
        <dbReference type="Proteomes" id="UP000184330"/>
    </source>
</evidence>
<dbReference type="AlphaFoldDB" id="A0A1L7WBX0"/>
<feature type="domain" description="Methyltransferase type 11" evidence="2">
    <location>
        <begin position="69"/>
        <end position="172"/>
    </location>
</feature>
<evidence type="ECO:0000259" key="2">
    <source>
        <dbReference type="Pfam" id="PF08241"/>
    </source>
</evidence>
<protein>
    <recommendedName>
        <fullName evidence="2">Methyltransferase type 11 domain-containing protein</fullName>
    </recommendedName>
</protein>
<dbReference type="SUPFAM" id="SSF53335">
    <property type="entry name" value="S-adenosyl-L-methionine-dependent methyltransferases"/>
    <property type="match status" value="1"/>
</dbReference>
<dbReference type="Proteomes" id="UP000184330">
    <property type="component" value="Unassembled WGS sequence"/>
</dbReference>
<organism evidence="3 4">
    <name type="scientific">Phialocephala subalpina</name>
    <dbReference type="NCBI Taxonomy" id="576137"/>
    <lineage>
        <taxon>Eukaryota</taxon>
        <taxon>Fungi</taxon>
        <taxon>Dikarya</taxon>
        <taxon>Ascomycota</taxon>
        <taxon>Pezizomycotina</taxon>
        <taxon>Leotiomycetes</taxon>
        <taxon>Helotiales</taxon>
        <taxon>Mollisiaceae</taxon>
        <taxon>Phialocephala</taxon>
        <taxon>Phialocephala fortinii species complex</taxon>
    </lineage>
</organism>
<dbReference type="InterPro" id="IPR013216">
    <property type="entry name" value="Methyltransf_11"/>
</dbReference>
<name>A0A1L7WBX0_9HELO</name>
<reference evidence="3 4" key="1">
    <citation type="submission" date="2016-03" db="EMBL/GenBank/DDBJ databases">
        <authorList>
            <person name="Ploux O."/>
        </authorList>
    </citation>
    <scope>NUCLEOTIDE SEQUENCE [LARGE SCALE GENOMIC DNA]</scope>
    <source>
        <strain evidence="3 4">UAMH 11012</strain>
    </source>
</reference>
<sequence length="334" mass="37929">MATQTETQTATIPELASQTRFAGPLWLREEVGALYAKGEVHTGPFSMPLLRMANFDKLHLPPNRNLRMLDLCCGSGVTTHELQVLLQKQRLEDKVDLTCGDFSTGQLEYLDKRIQKMGWKNTYTQQMNAEKNGLPDQAFDHVVCAQGLMIIPDSQAALQECYRVIKPGGTFALSVWHTENWSLDVRDAVTHLPGLPAWPETSVELTNSWAQGPWENTHYVRSMLHRRGFVDVDVQTKSIQIPLKDAEDFYEVYDAFIEWVTDRYWTEEEKKACKPLLRETVVRHMENKYGRGKPFAIEKVCILATAKRPEASGNALDLGTPEMDDKGHDSGKEF</sequence>
<dbReference type="Gene3D" id="3.40.50.150">
    <property type="entry name" value="Vaccinia Virus protein VP39"/>
    <property type="match status" value="1"/>
</dbReference>
<feature type="region of interest" description="Disordered" evidence="1">
    <location>
        <begin position="313"/>
        <end position="334"/>
    </location>
</feature>
<dbReference type="InterPro" id="IPR029063">
    <property type="entry name" value="SAM-dependent_MTases_sf"/>
</dbReference>